<gene>
    <name evidence="1" type="ORF">LIER_27146</name>
</gene>
<name>A0AAV3REC4_LITER</name>
<protein>
    <submittedName>
        <fullName evidence="1">Uncharacterized protein</fullName>
    </submittedName>
</protein>
<accession>A0AAV3REC4</accession>
<comment type="caution">
    <text evidence="1">The sequence shown here is derived from an EMBL/GenBank/DDBJ whole genome shotgun (WGS) entry which is preliminary data.</text>
</comment>
<organism evidence="1 2">
    <name type="scientific">Lithospermum erythrorhizon</name>
    <name type="common">Purple gromwell</name>
    <name type="synonym">Lithospermum officinale var. erythrorhizon</name>
    <dbReference type="NCBI Taxonomy" id="34254"/>
    <lineage>
        <taxon>Eukaryota</taxon>
        <taxon>Viridiplantae</taxon>
        <taxon>Streptophyta</taxon>
        <taxon>Embryophyta</taxon>
        <taxon>Tracheophyta</taxon>
        <taxon>Spermatophyta</taxon>
        <taxon>Magnoliopsida</taxon>
        <taxon>eudicotyledons</taxon>
        <taxon>Gunneridae</taxon>
        <taxon>Pentapetalae</taxon>
        <taxon>asterids</taxon>
        <taxon>lamiids</taxon>
        <taxon>Boraginales</taxon>
        <taxon>Boraginaceae</taxon>
        <taxon>Boraginoideae</taxon>
        <taxon>Lithospermeae</taxon>
        <taxon>Lithospermum</taxon>
    </lineage>
</organism>
<evidence type="ECO:0000313" key="1">
    <source>
        <dbReference type="EMBL" id="GAA0173556.1"/>
    </source>
</evidence>
<keyword evidence="2" id="KW-1185">Reference proteome</keyword>
<sequence>MNEEEAEDEIGPVLPYIGSLPEVIFETSKHLVELSGEEDDEEEICSSSRRKKAITSVLYNREIHLENPIILPNMVFGNATKFRELIRHYALKTKKPLNFVKK</sequence>
<dbReference type="AlphaFoldDB" id="A0AAV3REC4"/>
<evidence type="ECO:0000313" key="2">
    <source>
        <dbReference type="Proteomes" id="UP001454036"/>
    </source>
</evidence>
<proteinExistence type="predicted"/>
<reference evidence="1 2" key="1">
    <citation type="submission" date="2024-01" db="EMBL/GenBank/DDBJ databases">
        <title>The complete chloroplast genome sequence of Lithospermum erythrorhizon: insights into the phylogenetic relationship among Boraginaceae species and the maternal lineages of purple gromwells.</title>
        <authorList>
            <person name="Okada T."/>
            <person name="Watanabe K."/>
        </authorList>
    </citation>
    <scope>NUCLEOTIDE SEQUENCE [LARGE SCALE GENOMIC DNA]</scope>
</reference>
<dbReference type="EMBL" id="BAABME010008658">
    <property type="protein sequence ID" value="GAA0173556.1"/>
    <property type="molecule type" value="Genomic_DNA"/>
</dbReference>
<dbReference type="Proteomes" id="UP001454036">
    <property type="component" value="Unassembled WGS sequence"/>
</dbReference>